<dbReference type="Gene3D" id="1.10.287.2620">
    <property type="match status" value="1"/>
</dbReference>
<accession>X6NX57</accession>
<dbReference type="FunFam" id="1.20.140.100:FF:000003">
    <property type="entry name" value="Dynein, axonemal, heavy chain 5"/>
    <property type="match status" value="1"/>
</dbReference>
<reference evidence="2 3" key="1">
    <citation type="journal article" date="2013" name="Curr. Biol.">
        <title>The Genome of the Foraminiferan Reticulomyxa filosa.</title>
        <authorList>
            <person name="Glockner G."/>
            <person name="Hulsmann N."/>
            <person name="Schleicher M."/>
            <person name="Noegel A.A."/>
            <person name="Eichinger L."/>
            <person name="Gallinger C."/>
            <person name="Pawlowski J."/>
            <person name="Sierra R."/>
            <person name="Euteneuer U."/>
            <person name="Pillet L."/>
            <person name="Moustafa A."/>
            <person name="Platzer M."/>
            <person name="Groth M."/>
            <person name="Szafranski K."/>
            <person name="Schliwa M."/>
        </authorList>
    </citation>
    <scope>NUCLEOTIDE SEQUENCE [LARGE SCALE GENOMIC DNA]</scope>
</reference>
<sequence length="317" mass="36505">LKDVLESNILQFREDVEEICDGADKQLRIEKELEKIREIWDNELFEFASFKNRGEVILKGQVVNEVTEKLEDSMANLNQMLTMKHVKPFRANAEELLTTLSDVSDILEHWIKLQQLWMSLESVFSAGDIARQMPQDTRTFLKVDKEWCSRFMAKAKETKTVVGCCCNEYVKSVLSSMMSDLEKCQKALDGYLEAKRNQFPRFYFVSNPALLLILSQGTDRVAVQSCFAKVFDSISRVEFEKDNIIAFQNIEAGYEGANDVEELKLSKPVSVNGNIEDWLGTLEKQMARTMYREVERVAKDSLDMELPEILKSTVHKL</sequence>
<gene>
    <name evidence="2" type="ORF">RFI_06726</name>
</gene>
<evidence type="ECO:0000313" key="3">
    <source>
        <dbReference type="Proteomes" id="UP000023152"/>
    </source>
</evidence>
<dbReference type="GO" id="GO:0030286">
    <property type="term" value="C:dynein complex"/>
    <property type="evidence" value="ECO:0007669"/>
    <property type="project" value="InterPro"/>
</dbReference>
<dbReference type="InterPro" id="IPR013602">
    <property type="entry name" value="Dynein_heavy_linker"/>
</dbReference>
<feature type="domain" description="Dynein heavy chain linker" evidence="1">
    <location>
        <begin position="1"/>
        <end position="295"/>
    </location>
</feature>
<keyword evidence="2" id="KW-0282">Flagellum</keyword>
<dbReference type="InterPro" id="IPR026983">
    <property type="entry name" value="DHC"/>
</dbReference>
<dbReference type="PANTHER" id="PTHR45703:SF37">
    <property type="entry name" value="DYNEINS HEAVY CHAIN"/>
    <property type="match status" value="1"/>
</dbReference>
<dbReference type="AlphaFoldDB" id="X6NX57"/>
<dbReference type="OrthoDB" id="424310at2759"/>
<keyword evidence="3" id="KW-1185">Reference proteome</keyword>
<protein>
    <submittedName>
        <fullName evidence="2">Dynein gamma chain, flagellar outer arm</fullName>
    </submittedName>
</protein>
<evidence type="ECO:0000259" key="1">
    <source>
        <dbReference type="Pfam" id="PF08393"/>
    </source>
</evidence>
<dbReference type="PANTHER" id="PTHR45703">
    <property type="entry name" value="DYNEIN HEAVY CHAIN"/>
    <property type="match status" value="1"/>
</dbReference>
<dbReference type="InterPro" id="IPR042222">
    <property type="entry name" value="Dynein_2_N"/>
</dbReference>
<feature type="non-terminal residue" evidence="2">
    <location>
        <position position="1"/>
    </location>
</feature>
<dbReference type="Gene3D" id="3.20.180.20">
    <property type="entry name" value="Dynein heavy chain, N-terminal domain 2"/>
    <property type="match status" value="1"/>
</dbReference>
<name>X6NX57_RETFI</name>
<dbReference type="Gene3D" id="1.20.140.100">
    <property type="entry name" value="Dynein heavy chain, N-terminal domain 2"/>
    <property type="match status" value="1"/>
</dbReference>
<dbReference type="Pfam" id="PF08393">
    <property type="entry name" value="DHC_N2"/>
    <property type="match status" value="1"/>
</dbReference>
<keyword evidence="2" id="KW-0969">Cilium</keyword>
<dbReference type="GO" id="GO:0045505">
    <property type="term" value="F:dynein intermediate chain binding"/>
    <property type="evidence" value="ECO:0007669"/>
    <property type="project" value="InterPro"/>
</dbReference>
<keyword evidence="2" id="KW-0966">Cell projection</keyword>
<dbReference type="InterPro" id="IPR042228">
    <property type="entry name" value="Dynein_linker_3"/>
</dbReference>
<proteinExistence type="predicted"/>
<dbReference type="GO" id="GO:0007018">
    <property type="term" value="P:microtubule-based movement"/>
    <property type="evidence" value="ECO:0007669"/>
    <property type="project" value="InterPro"/>
</dbReference>
<comment type="caution">
    <text evidence="2">The sequence shown here is derived from an EMBL/GenBank/DDBJ whole genome shotgun (WGS) entry which is preliminary data.</text>
</comment>
<evidence type="ECO:0000313" key="2">
    <source>
        <dbReference type="EMBL" id="ETO30394.1"/>
    </source>
</evidence>
<dbReference type="Proteomes" id="UP000023152">
    <property type="component" value="Unassembled WGS sequence"/>
</dbReference>
<organism evidence="2 3">
    <name type="scientific">Reticulomyxa filosa</name>
    <dbReference type="NCBI Taxonomy" id="46433"/>
    <lineage>
        <taxon>Eukaryota</taxon>
        <taxon>Sar</taxon>
        <taxon>Rhizaria</taxon>
        <taxon>Retaria</taxon>
        <taxon>Foraminifera</taxon>
        <taxon>Monothalamids</taxon>
        <taxon>Reticulomyxidae</taxon>
        <taxon>Reticulomyxa</taxon>
    </lineage>
</organism>
<dbReference type="EMBL" id="ASPP01005504">
    <property type="protein sequence ID" value="ETO30394.1"/>
    <property type="molecule type" value="Genomic_DNA"/>
</dbReference>
<dbReference type="GO" id="GO:0051959">
    <property type="term" value="F:dynein light intermediate chain binding"/>
    <property type="evidence" value="ECO:0007669"/>
    <property type="project" value="InterPro"/>
</dbReference>